<sequence>VCERFLLFLLLLVVGCSKPIDVTVIVKEPVDYKKMLVKDTDMIFYTKNTNKPYSGDVFSLYDDGKKRDEGGLKNGREDGVWTYWHENGQTRSKGNYKNGDKYGKWTYFYENDIKKNEMDPDAAIGNVDHDIMLAKNTMVYKTGKKWQEGSYKAGKEDGIWTIWHENGQKKMEVTLELGELISQYCWDEFGSKIECN</sequence>
<protein>
    <submittedName>
        <fullName evidence="1">Uncharacterized protein</fullName>
    </submittedName>
</protein>
<feature type="non-terminal residue" evidence="1">
    <location>
        <position position="1"/>
    </location>
</feature>
<evidence type="ECO:0000313" key="1">
    <source>
        <dbReference type="EMBL" id="SVA66173.1"/>
    </source>
</evidence>
<dbReference type="AlphaFoldDB" id="A0A381XPK1"/>
<dbReference type="InterPro" id="IPR011652">
    <property type="entry name" value="MORN_2"/>
</dbReference>
<name>A0A381XPK1_9ZZZZ</name>
<dbReference type="EMBL" id="UINC01015773">
    <property type="protein sequence ID" value="SVA66173.1"/>
    <property type="molecule type" value="Genomic_DNA"/>
</dbReference>
<dbReference type="SUPFAM" id="SSF82185">
    <property type="entry name" value="Histone H3 K4-specific methyltransferase SET7/9 N-terminal domain"/>
    <property type="match status" value="1"/>
</dbReference>
<gene>
    <name evidence="1" type="ORF">METZ01_LOCUS119027</name>
</gene>
<organism evidence="1">
    <name type="scientific">marine metagenome</name>
    <dbReference type="NCBI Taxonomy" id="408172"/>
    <lineage>
        <taxon>unclassified sequences</taxon>
        <taxon>metagenomes</taxon>
        <taxon>ecological metagenomes</taxon>
    </lineage>
</organism>
<proteinExistence type="predicted"/>
<reference evidence="1" key="1">
    <citation type="submission" date="2018-05" db="EMBL/GenBank/DDBJ databases">
        <authorList>
            <person name="Lanie J.A."/>
            <person name="Ng W.-L."/>
            <person name="Kazmierczak K.M."/>
            <person name="Andrzejewski T.M."/>
            <person name="Davidsen T.M."/>
            <person name="Wayne K.J."/>
            <person name="Tettelin H."/>
            <person name="Glass J.I."/>
            <person name="Rusch D."/>
            <person name="Podicherti R."/>
            <person name="Tsui H.-C.T."/>
            <person name="Winkler M.E."/>
        </authorList>
    </citation>
    <scope>NUCLEOTIDE SEQUENCE</scope>
</reference>
<dbReference type="Pfam" id="PF07661">
    <property type="entry name" value="MORN_2"/>
    <property type="match status" value="2"/>
</dbReference>
<dbReference type="Gene3D" id="2.20.110.10">
    <property type="entry name" value="Histone H3 K4-specific methyltransferase SET7/9 N-terminal domain"/>
    <property type="match status" value="1"/>
</dbReference>
<dbReference type="Gene3D" id="3.90.930.1">
    <property type="match status" value="1"/>
</dbReference>
<accession>A0A381XPK1</accession>